<feature type="compositionally biased region" description="Basic and acidic residues" evidence="3">
    <location>
        <begin position="382"/>
        <end position="392"/>
    </location>
</feature>
<dbReference type="PANTHER" id="PTHR35128:SF1">
    <property type="entry name" value="SECRETION-REGULATING GUANINE NUCLEOTIDE EXCHANGE FACTOR"/>
    <property type="match status" value="1"/>
</dbReference>
<evidence type="ECO:0000313" key="6">
    <source>
        <dbReference type="Proteomes" id="UP001189429"/>
    </source>
</evidence>
<keyword evidence="6" id="KW-1185">Reference proteome</keyword>
<evidence type="ECO:0000256" key="3">
    <source>
        <dbReference type="SAM" id="MobiDB-lite"/>
    </source>
</evidence>
<feature type="region of interest" description="Disordered" evidence="3">
    <location>
        <begin position="345"/>
        <end position="403"/>
    </location>
</feature>
<evidence type="ECO:0000256" key="2">
    <source>
        <dbReference type="ARBA" id="ARBA00022801"/>
    </source>
</evidence>
<keyword evidence="2" id="KW-0378">Hydrolase</keyword>
<feature type="compositionally biased region" description="Basic and acidic residues" evidence="3">
    <location>
        <begin position="351"/>
        <end position="364"/>
    </location>
</feature>
<dbReference type="Proteomes" id="UP001189429">
    <property type="component" value="Unassembled WGS sequence"/>
</dbReference>
<comment type="similarity">
    <text evidence="1">Belongs to the GDA1/CD39 NTPase family.</text>
</comment>
<feature type="signal peptide" evidence="4">
    <location>
        <begin position="1"/>
        <end position="19"/>
    </location>
</feature>
<comment type="caution">
    <text evidence="5">The sequence shown here is derived from an EMBL/GenBank/DDBJ whole genome shotgun (WGS) entry which is preliminary data.</text>
</comment>
<feature type="region of interest" description="Disordered" evidence="3">
    <location>
        <begin position="578"/>
        <end position="627"/>
    </location>
</feature>
<feature type="region of interest" description="Disordered" evidence="3">
    <location>
        <begin position="427"/>
        <end position="459"/>
    </location>
</feature>
<dbReference type="Gene3D" id="3.40.50.1820">
    <property type="entry name" value="alpha/beta hydrolase"/>
    <property type="match status" value="1"/>
</dbReference>
<feature type="compositionally biased region" description="Low complexity" evidence="3">
    <location>
        <begin position="443"/>
        <end position="452"/>
    </location>
</feature>
<name>A0ABN9RAX5_9DINO</name>
<evidence type="ECO:0000313" key="5">
    <source>
        <dbReference type="EMBL" id="CAK0814974.1"/>
    </source>
</evidence>
<protein>
    <submittedName>
        <fullName evidence="5">Uncharacterized protein</fullName>
    </submittedName>
</protein>
<sequence length="627" mass="66327">MRSVSLWTLGLALLCPAPAEEPPAPEEAGGAAGSPRPSYYRVNSDIETIWQRPAAPGGVRGIFFVAHGCMHQGTDFFGDREPDGWLFEACARSNYGSCLGLPEEVRLREAALRRGYLVVAVSGGSGRQSCWHPGDEVRVAAALRHVRQAEGLPADVPVLAMGASSGGAFLGSLASLAPEDGGVQNLRCLVPQIMALQELPARRVPTLFVHMPRDGRTAEAVEAELAELRAAGVRAAEIRVEPRPVTVQLLRRCYAAEGALEVLQALSEQGLLDSRGFLVADPRERSWAHAVEAALGVDPASLEADESCLAEEFNIAWAVHEITSQYAEEQLDFCEGLAVGSGGVSEPVEATEARGKNLHRDAEPSRSGFLAPAATGALGPEWTRDSSKERPAGTEGAGSYNVSVYTPEQQARLGVDKWGKPAAPLHAVPADQAPAGPAPAAPAAPKGTKGAPEGSPPAAGLPDAQVLVFSGCSGTRVHVYNVYNGEHVPAVDLSVAEAQTKKVRPGLSSFAERGDLDGAQQSLEQLLAFADQLVAPHRRPAAPAVLKATAGLRSLPRAQAEAVLQRIREVLGKRTTCSRTAGQRSAPARRKLGWHGWRPTTSRAPLRTSPGARTPSAWWSSGALRRR</sequence>
<dbReference type="Gene3D" id="3.30.420.40">
    <property type="match status" value="1"/>
</dbReference>
<dbReference type="InterPro" id="IPR000407">
    <property type="entry name" value="GDA1_CD39_NTPase"/>
</dbReference>
<dbReference type="InterPro" id="IPR029058">
    <property type="entry name" value="AB_hydrolase_fold"/>
</dbReference>
<accession>A0ABN9RAX5</accession>
<keyword evidence="4" id="KW-0732">Signal</keyword>
<gene>
    <name evidence="5" type="ORF">PCOR1329_LOCUS18430</name>
</gene>
<dbReference type="SUPFAM" id="SSF53474">
    <property type="entry name" value="alpha/beta-Hydrolases"/>
    <property type="match status" value="1"/>
</dbReference>
<evidence type="ECO:0000256" key="1">
    <source>
        <dbReference type="ARBA" id="ARBA00009283"/>
    </source>
</evidence>
<reference evidence="5" key="1">
    <citation type="submission" date="2023-10" db="EMBL/GenBank/DDBJ databases">
        <authorList>
            <person name="Chen Y."/>
            <person name="Shah S."/>
            <person name="Dougan E. K."/>
            <person name="Thang M."/>
            <person name="Chan C."/>
        </authorList>
    </citation>
    <scope>NUCLEOTIDE SEQUENCE [LARGE SCALE GENOMIC DNA]</scope>
</reference>
<dbReference type="Pfam" id="PF01150">
    <property type="entry name" value="GDA1_CD39"/>
    <property type="match status" value="1"/>
</dbReference>
<dbReference type="EMBL" id="CAUYUJ010005786">
    <property type="protein sequence ID" value="CAK0814974.1"/>
    <property type="molecule type" value="Genomic_DNA"/>
</dbReference>
<evidence type="ECO:0000256" key="4">
    <source>
        <dbReference type="SAM" id="SignalP"/>
    </source>
</evidence>
<proteinExistence type="inferred from homology"/>
<feature type="chain" id="PRO_5045590638" evidence="4">
    <location>
        <begin position="20"/>
        <end position="627"/>
    </location>
</feature>
<dbReference type="PANTHER" id="PTHR35128">
    <property type="entry name" value="SECRETION-REGULATING GUANINE NUCLEOTIDE EXCHANGE FACTOR"/>
    <property type="match status" value="1"/>
</dbReference>
<organism evidence="5 6">
    <name type="scientific">Prorocentrum cordatum</name>
    <dbReference type="NCBI Taxonomy" id="2364126"/>
    <lineage>
        <taxon>Eukaryota</taxon>
        <taxon>Sar</taxon>
        <taxon>Alveolata</taxon>
        <taxon>Dinophyceae</taxon>
        <taxon>Prorocentrales</taxon>
        <taxon>Prorocentraceae</taxon>
        <taxon>Prorocentrum</taxon>
    </lineage>
</organism>